<dbReference type="Pfam" id="PF01032">
    <property type="entry name" value="FecCD"/>
    <property type="match status" value="1"/>
</dbReference>
<name>A0ABW3PI31_9LACO</name>
<feature type="transmembrane region" description="Helical" evidence="13">
    <location>
        <begin position="7"/>
        <end position="31"/>
    </location>
</feature>
<keyword evidence="7 13" id="KW-1133">Transmembrane helix</keyword>
<evidence type="ECO:0000313" key="14">
    <source>
        <dbReference type="EMBL" id="MFD1123758.1"/>
    </source>
</evidence>
<reference evidence="15" key="1">
    <citation type="journal article" date="2019" name="Int. J. Syst. Evol. Microbiol.">
        <title>The Global Catalogue of Microorganisms (GCM) 10K type strain sequencing project: providing services to taxonomists for standard genome sequencing and annotation.</title>
        <authorList>
            <consortium name="The Broad Institute Genomics Platform"/>
            <consortium name="The Broad Institute Genome Sequencing Center for Infectious Disease"/>
            <person name="Wu L."/>
            <person name="Ma J."/>
        </authorList>
    </citation>
    <scope>NUCLEOTIDE SEQUENCE [LARGE SCALE GENOMIC DNA]</scope>
    <source>
        <strain evidence="15">CCUG 71848</strain>
    </source>
</reference>
<evidence type="ECO:0000256" key="12">
    <source>
        <dbReference type="ARBA" id="ARBA00031465"/>
    </source>
</evidence>
<feature type="transmembrane region" description="Helical" evidence="13">
    <location>
        <begin position="59"/>
        <end position="76"/>
    </location>
</feature>
<dbReference type="PANTHER" id="PTHR30472:SF21">
    <property type="entry name" value="HEME-IRON TRANSPORT SYSTEM PERMEASE PROTEIN ISDF-RELATED"/>
    <property type="match status" value="1"/>
</dbReference>
<dbReference type="Gene3D" id="1.10.3470.10">
    <property type="entry name" value="ABC transporter involved in vitamin B12 uptake, BtuC"/>
    <property type="match status" value="1"/>
</dbReference>
<evidence type="ECO:0000256" key="13">
    <source>
        <dbReference type="SAM" id="Phobius"/>
    </source>
</evidence>
<keyword evidence="5" id="KW-1003">Cell membrane</keyword>
<dbReference type="InterPro" id="IPR000522">
    <property type="entry name" value="ABC_transptr_permease_BtuC"/>
</dbReference>
<comment type="subcellular location">
    <subcellularLocation>
        <location evidence="1">Cell membrane</location>
        <topology evidence="1">Multi-pass membrane protein</topology>
    </subcellularLocation>
</comment>
<dbReference type="Proteomes" id="UP001597156">
    <property type="component" value="Unassembled WGS sequence"/>
</dbReference>
<feature type="transmembrane region" description="Helical" evidence="13">
    <location>
        <begin position="179"/>
        <end position="202"/>
    </location>
</feature>
<proteinExistence type="inferred from homology"/>
<keyword evidence="15" id="KW-1185">Reference proteome</keyword>
<keyword evidence="6 13" id="KW-0812">Transmembrane</keyword>
<gene>
    <name evidence="14" type="ORF">ACFQ22_00065</name>
</gene>
<dbReference type="EMBL" id="JBHTLH010000001">
    <property type="protein sequence ID" value="MFD1123758.1"/>
    <property type="molecule type" value="Genomic_DNA"/>
</dbReference>
<evidence type="ECO:0000256" key="8">
    <source>
        <dbReference type="ARBA" id="ARBA00023004"/>
    </source>
</evidence>
<feature type="transmembrane region" description="Helical" evidence="13">
    <location>
        <begin position="291"/>
        <end position="310"/>
    </location>
</feature>
<feature type="transmembrane region" description="Helical" evidence="13">
    <location>
        <begin position="141"/>
        <end position="159"/>
    </location>
</feature>
<evidence type="ECO:0000256" key="5">
    <source>
        <dbReference type="ARBA" id="ARBA00022475"/>
    </source>
</evidence>
<feature type="transmembrane region" description="Helical" evidence="13">
    <location>
        <begin position="263"/>
        <end position="285"/>
    </location>
</feature>
<evidence type="ECO:0000256" key="2">
    <source>
        <dbReference type="ARBA" id="ARBA00007935"/>
    </source>
</evidence>
<evidence type="ECO:0000256" key="11">
    <source>
        <dbReference type="ARBA" id="ARBA00031149"/>
    </source>
</evidence>
<feature type="transmembrane region" description="Helical" evidence="13">
    <location>
        <begin position="114"/>
        <end position="134"/>
    </location>
</feature>
<comment type="caution">
    <text evidence="14">The sequence shown here is derived from an EMBL/GenBank/DDBJ whole genome shotgun (WGS) entry which is preliminary data.</text>
</comment>
<evidence type="ECO:0000256" key="1">
    <source>
        <dbReference type="ARBA" id="ARBA00004651"/>
    </source>
</evidence>
<evidence type="ECO:0000313" key="15">
    <source>
        <dbReference type="Proteomes" id="UP001597156"/>
    </source>
</evidence>
<evidence type="ECO:0000256" key="10">
    <source>
        <dbReference type="ARBA" id="ARBA00025320"/>
    </source>
</evidence>
<dbReference type="CDD" id="cd06550">
    <property type="entry name" value="TM_ABC_iron-siderophores_like"/>
    <property type="match status" value="1"/>
</dbReference>
<evidence type="ECO:0000256" key="4">
    <source>
        <dbReference type="ARBA" id="ARBA00022448"/>
    </source>
</evidence>
<evidence type="ECO:0000256" key="7">
    <source>
        <dbReference type="ARBA" id="ARBA00022989"/>
    </source>
</evidence>
<protein>
    <recommendedName>
        <fullName evidence="3">Probable heme-iron transport system permease protein IsdF</fullName>
    </recommendedName>
    <alternativeName>
        <fullName evidence="12">Iron-regulated surface determinant protein F</fullName>
    </alternativeName>
    <alternativeName>
        <fullName evidence="11">Staphylococcal iron-regulated protein G</fullName>
    </alternativeName>
</protein>
<evidence type="ECO:0000256" key="9">
    <source>
        <dbReference type="ARBA" id="ARBA00023136"/>
    </source>
</evidence>
<keyword evidence="9 13" id="KW-0472">Membrane</keyword>
<keyword evidence="4" id="KW-0813">Transport</keyword>
<accession>A0ABW3PI31</accession>
<organism evidence="14 15">
    <name type="scientific">Lentilactobacillus raoultii</name>
    <dbReference type="NCBI Taxonomy" id="1987503"/>
    <lineage>
        <taxon>Bacteria</taxon>
        <taxon>Bacillati</taxon>
        <taxon>Bacillota</taxon>
        <taxon>Bacilli</taxon>
        <taxon>Lactobacillales</taxon>
        <taxon>Lactobacillaceae</taxon>
        <taxon>Lentilactobacillus</taxon>
    </lineage>
</organism>
<dbReference type="PANTHER" id="PTHR30472">
    <property type="entry name" value="FERRIC ENTEROBACTIN TRANSPORT SYSTEM PERMEASE PROTEIN"/>
    <property type="match status" value="1"/>
</dbReference>
<feature type="transmembrane region" description="Helical" evidence="13">
    <location>
        <begin position="88"/>
        <end position="108"/>
    </location>
</feature>
<sequence length="318" mass="34390">MTKREVICYVVVIILLLVTILGSLMVGTTFFSLERLLTAFLGHNQTDLALLVQIRLPRVLASLICGGMLSVAGAISQATFHNYLADPSILGVTSAGSFLTLLAGFVIPDFPLDKLIYAFLGGGLTLVFLSSRTLLKNSYKLIIVGVALNLTLSGLQQLFSGNLLVGTNSFNGITWPDTLTLLIMGVIGLAFAIIFSPWANYLKMPDSQLALRGVTASKLRLVLLVIVVYLASGATAEVGVVPFVGIIVPNVVRYLVGHDYQTIVPLSMLLGSWLLLMTDTIGRIIVLPGEIPVATIMTVLGGPFLIWMLWRQKFNEIR</sequence>
<comment type="similarity">
    <text evidence="2">Belongs to the binding-protein-dependent transport system permease family. FecCD subfamily.</text>
</comment>
<evidence type="ECO:0000256" key="3">
    <source>
        <dbReference type="ARBA" id="ARBA00018524"/>
    </source>
</evidence>
<evidence type="ECO:0000256" key="6">
    <source>
        <dbReference type="ARBA" id="ARBA00022692"/>
    </source>
</evidence>
<comment type="function">
    <text evidence="10">Part of the binding-protein-dependent transport system for heme-iron. Responsible for the translocation of the substrate across the membrane.</text>
</comment>
<keyword evidence="8" id="KW-0408">Iron</keyword>
<dbReference type="SUPFAM" id="SSF81345">
    <property type="entry name" value="ABC transporter involved in vitamin B12 uptake, BtuC"/>
    <property type="match status" value="1"/>
</dbReference>
<dbReference type="RefSeq" id="WP_121979415.1">
    <property type="nucleotide sequence ID" value="NZ_JBHTLH010000001.1"/>
</dbReference>
<dbReference type="InterPro" id="IPR037294">
    <property type="entry name" value="ABC_BtuC-like"/>
</dbReference>